<reference evidence="1" key="1">
    <citation type="journal article" date="2005" name="PLoS Biol.">
        <title>The genomes of Oryza sativa: a history of duplications.</title>
        <authorList>
            <person name="Yu J."/>
            <person name="Wang J."/>
            <person name="Lin W."/>
            <person name="Li S."/>
            <person name="Li H."/>
            <person name="Zhou J."/>
            <person name="Ni P."/>
            <person name="Dong W."/>
            <person name="Hu S."/>
            <person name="Zeng C."/>
            <person name="Zhang J."/>
            <person name="Zhang Y."/>
            <person name="Li R."/>
            <person name="Xu Z."/>
            <person name="Li S."/>
            <person name="Li X."/>
            <person name="Zheng H."/>
            <person name="Cong L."/>
            <person name="Lin L."/>
            <person name="Yin J."/>
            <person name="Geng J."/>
            <person name="Li G."/>
            <person name="Shi J."/>
            <person name="Liu J."/>
            <person name="Lv H."/>
            <person name="Li J."/>
            <person name="Wang J."/>
            <person name="Deng Y."/>
            <person name="Ran L."/>
            <person name="Shi X."/>
            <person name="Wang X."/>
            <person name="Wu Q."/>
            <person name="Li C."/>
            <person name="Ren X."/>
            <person name="Wang J."/>
            <person name="Wang X."/>
            <person name="Li D."/>
            <person name="Liu D."/>
            <person name="Zhang X."/>
            <person name="Ji Z."/>
            <person name="Zhao W."/>
            <person name="Sun Y."/>
            <person name="Zhang Z."/>
            <person name="Bao J."/>
            <person name="Han Y."/>
            <person name="Dong L."/>
            <person name="Ji J."/>
            <person name="Chen P."/>
            <person name="Wu S."/>
            <person name="Liu J."/>
            <person name="Xiao Y."/>
            <person name="Bu D."/>
            <person name="Tan J."/>
            <person name="Yang L."/>
            <person name="Ye C."/>
            <person name="Zhang J."/>
            <person name="Xu J."/>
            <person name="Zhou Y."/>
            <person name="Yu Y."/>
            <person name="Zhang B."/>
            <person name="Zhuang S."/>
            <person name="Wei H."/>
            <person name="Liu B."/>
            <person name="Lei M."/>
            <person name="Yu H."/>
            <person name="Li Y."/>
            <person name="Xu H."/>
            <person name="Wei S."/>
            <person name="He X."/>
            <person name="Fang L."/>
            <person name="Zhang Z."/>
            <person name="Zhang Y."/>
            <person name="Huang X."/>
            <person name="Su Z."/>
            <person name="Tong W."/>
            <person name="Li J."/>
            <person name="Tong Z."/>
            <person name="Li S."/>
            <person name="Ye J."/>
            <person name="Wang L."/>
            <person name="Fang L."/>
            <person name="Lei T."/>
            <person name="Chen C."/>
            <person name="Chen H."/>
            <person name="Xu Z."/>
            <person name="Li H."/>
            <person name="Huang H."/>
            <person name="Zhang F."/>
            <person name="Xu H."/>
            <person name="Li N."/>
            <person name="Zhao C."/>
            <person name="Li S."/>
            <person name="Dong L."/>
            <person name="Huang Y."/>
            <person name="Li L."/>
            <person name="Xi Y."/>
            <person name="Qi Q."/>
            <person name="Li W."/>
            <person name="Zhang B."/>
            <person name="Hu W."/>
            <person name="Zhang Y."/>
            <person name="Tian X."/>
            <person name="Jiao Y."/>
            <person name="Liang X."/>
            <person name="Jin J."/>
            <person name="Gao L."/>
            <person name="Zheng W."/>
            <person name="Hao B."/>
            <person name="Liu S."/>
            <person name="Wang W."/>
            <person name="Yuan L."/>
            <person name="Cao M."/>
            <person name="McDermott J."/>
            <person name="Samudrala R."/>
            <person name="Wang J."/>
            <person name="Wong G.K."/>
            <person name="Yang H."/>
        </authorList>
    </citation>
    <scope>NUCLEOTIDE SEQUENCE [LARGE SCALE GENOMIC DNA]</scope>
</reference>
<proteinExistence type="predicted"/>
<evidence type="ECO:0000313" key="1">
    <source>
        <dbReference type="EMBL" id="EEE52966.1"/>
    </source>
</evidence>
<dbReference type="AlphaFoldDB" id="B9GCF9"/>
<dbReference type="Proteomes" id="UP000007752">
    <property type="component" value="Chromosome 12"/>
</dbReference>
<reference evidence="1" key="2">
    <citation type="submission" date="2008-12" db="EMBL/GenBank/DDBJ databases">
        <title>Improved gene annotation of the rice (Oryza sativa) genomes.</title>
        <authorList>
            <person name="Wang J."/>
            <person name="Li R."/>
            <person name="Fan W."/>
            <person name="Huang Q."/>
            <person name="Zhang J."/>
            <person name="Zhou Y."/>
            <person name="Hu Y."/>
            <person name="Zi S."/>
            <person name="Li J."/>
            <person name="Ni P."/>
            <person name="Zheng H."/>
            <person name="Zhang Y."/>
            <person name="Zhao M."/>
            <person name="Hao Q."/>
            <person name="McDermott J."/>
            <person name="Samudrala R."/>
            <person name="Kristiansen K."/>
            <person name="Wong G.K.-S."/>
        </authorList>
    </citation>
    <scope>NUCLEOTIDE SEQUENCE</scope>
</reference>
<organism evidence="1">
    <name type="scientific">Oryza sativa subsp. japonica</name>
    <name type="common">Rice</name>
    <dbReference type="NCBI Taxonomy" id="39947"/>
    <lineage>
        <taxon>Eukaryota</taxon>
        <taxon>Viridiplantae</taxon>
        <taxon>Streptophyta</taxon>
        <taxon>Embryophyta</taxon>
        <taxon>Tracheophyta</taxon>
        <taxon>Spermatophyta</taxon>
        <taxon>Magnoliopsida</taxon>
        <taxon>Liliopsida</taxon>
        <taxon>Poales</taxon>
        <taxon>Poaceae</taxon>
        <taxon>BOP clade</taxon>
        <taxon>Oryzoideae</taxon>
        <taxon>Oryzeae</taxon>
        <taxon>Oryzinae</taxon>
        <taxon>Oryza</taxon>
        <taxon>Oryza sativa</taxon>
    </lineage>
</organism>
<gene>
    <name evidence="1" type="ORF">OsJ_35617</name>
</gene>
<accession>B9GCF9</accession>
<sequence length="88" mass="9200">MAARPCHMELDVATTWSREELVAAAGKSMSRLSHGQIRRLRPSSGHIVVTAASPPGSTVITVADPTYPVVVATALASPVDVATDPYTT</sequence>
<protein>
    <submittedName>
        <fullName evidence="1">Uncharacterized protein</fullName>
    </submittedName>
</protein>
<name>B9GCF9_ORYSJ</name>
<dbReference type="EMBL" id="CM000149">
    <property type="protein sequence ID" value="EEE52966.1"/>
    <property type="molecule type" value="Genomic_DNA"/>
</dbReference>